<protein>
    <submittedName>
        <fullName evidence="2">Uncharacterized protein</fullName>
    </submittedName>
</protein>
<name>A0A8J2SKU8_9STRA</name>
<evidence type="ECO:0000313" key="3">
    <source>
        <dbReference type="Proteomes" id="UP000789595"/>
    </source>
</evidence>
<keyword evidence="3" id="KW-1185">Reference proteome</keyword>
<proteinExistence type="predicted"/>
<feature type="region of interest" description="Disordered" evidence="1">
    <location>
        <begin position="1"/>
        <end position="110"/>
    </location>
</feature>
<dbReference type="AlphaFoldDB" id="A0A8J2SKU8"/>
<comment type="caution">
    <text evidence="2">The sequence shown here is derived from an EMBL/GenBank/DDBJ whole genome shotgun (WGS) entry which is preliminary data.</text>
</comment>
<dbReference type="Proteomes" id="UP000789595">
    <property type="component" value="Unassembled WGS sequence"/>
</dbReference>
<gene>
    <name evidence="2" type="ORF">PECAL_2P19920</name>
</gene>
<dbReference type="EMBL" id="CAKKNE010000002">
    <property type="protein sequence ID" value="CAH0368892.1"/>
    <property type="molecule type" value="Genomic_DNA"/>
</dbReference>
<sequence>RARARPGRLALDGVDERRRRRRARLRWPRSEKGGRVQRPAAERRRAGDRPRPGDLDAPRRRRIRLEVRGAPARAPRAARARHRAEGPAARAAPERRGGRRGPARPSINVGVSAGARAGDVDAARLRRDAPGALVGRAAPPQRRRPRVVRAVAVGRRRRRDAAAEGRVRERAPVVLGEPLGRGVGRGPGAVLVVPARQVAGRGRRVRYRPVQVVGVARAEARGPPLRDPGREGGPVARRRHAWQLDGVEQQLSMGAACLLLRPGARVAPFRAQWLLGSVLPTRSSSARACMQPPP</sequence>
<reference evidence="2" key="1">
    <citation type="submission" date="2021-11" db="EMBL/GenBank/DDBJ databases">
        <authorList>
            <consortium name="Genoscope - CEA"/>
            <person name="William W."/>
        </authorList>
    </citation>
    <scope>NUCLEOTIDE SEQUENCE</scope>
</reference>
<feature type="non-terminal residue" evidence="2">
    <location>
        <position position="1"/>
    </location>
</feature>
<feature type="compositionally biased region" description="Basic residues" evidence="1">
    <location>
        <begin position="18"/>
        <end position="27"/>
    </location>
</feature>
<evidence type="ECO:0000313" key="2">
    <source>
        <dbReference type="EMBL" id="CAH0368892.1"/>
    </source>
</evidence>
<feature type="compositionally biased region" description="Basic and acidic residues" evidence="1">
    <location>
        <begin position="28"/>
        <end position="58"/>
    </location>
</feature>
<organism evidence="2 3">
    <name type="scientific">Pelagomonas calceolata</name>
    <dbReference type="NCBI Taxonomy" id="35677"/>
    <lineage>
        <taxon>Eukaryota</taxon>
        <taxon>Sar</taxon>
        <taxon>Stramenopiles</taxon>
        <taxon>Ochrophyta</taxon>
        <taxon>Pelagophyceae</taxon>
        <taxon>Pelagomonadales</taxon>
        <taxon>Pelagomonadaceae</taxon>
        <taxon>Pelagomonas</taxon>
    </lineage>
</organism>
<evidence type="ECO:0000256" key="1">
    <source>
        <dbReference type="SAM" id="MobiDB-lite"/>
    </source>
</evidence>
<feature type="non-terminal residue" evidence="2">
    <location>
        <position position="294"/>
    </location>
</feature>
<accession>A0A8J2SKU8</accession>